<protein>
    <submittedName>
        <fullName evidence="1">Uncharacterized protein</fullName>
    </submittedName>
</protein>
<name>A0A382WLP7_9ZZZZ</name>
<proteinExistence type="predicted"/>
<dbReference type="AlphaFoldDB" id="A0A382WLP7"/>
<sequence>MAGATASVNAGKSTAGEMIGKDVNYVHVSKSNISQAEMNTVIREVQKTGTILAIGTFVAGTTDSVNVSHEGPAVTMGSDFG</sequence>
<gene>
    <name evidence="1" type="ORF">METZ01_LOCUS412730</name>
</gene>
<accession>A0A382WLP7</accession>
<dbReference type="EMBL" id="UINC01160955">
    <property type="protein sequence ID" value="SVD59876.1"/>
    <property type="molecule type" value="Genomic_DNA"/>
</dbReference>
<feature type="non-terminal residue" evidence="1">
    <location>
        <position position="81"/>
    </location>
</feature>
<evidence type="ECO:0000313" key="1">
    <source>
        <dbReference type="EMBL" id="SVD59876.1"/>
    </source>
</evidence>
<organism evidence="1">
    <name type="scientific">marine metagenome</name>
    <dbReference type="NCBI Taxonomy" id="408172"/>
    <lineage>
        <taxon>unclassified sequences</taxon>
        <taxon>metagenomes</taxon>
        <taxon>ecological metagenomes</taxon>
    </lineage>
</organism>
<reference evidence="1" key="1">
    <citation type="submission" date="2018-05" db="EMBL/GenBank/DDBJ databases">
        <authorList>
            <person name="Lanie J.A."/>
            <person name="Ng W.-L."/>
            <person name="Kazmierczak K.M."/>
            <person name="Andrzejewski T.M."/>
            <person name="Davidsen T.M."/>
            <person name="Wayne K.J."/>
            <person name="Tettelin H."/>
            <person name="Glass J.I."/>
            <person name="Rusch D."/>
            <person name="Podicherti R."/>
            <person name="Tsui H.-C.T."/>
            <person name="Winkler M.E."/>
        </authorList>
    </citation>
    <scope>NUCLEOTIDE SEQUENCE</scope>
</reference>